<accession>A0ABU9GFX6</accession>
<dbReference type="Pfam" id="PF25954">
    <property type="entry name" value="Beta-barrel_RND_2"/>
    <property type="match status" value="1"/>
</dbReference>
<gene>
    <name evidence="6" type="ORF">V6243_11090</name>
</gene>
<evidence type="ECO:0000313" key="7">
    <source>
        <dbReference type="Proteomes" id="UP001378242"/>
    </source>
</evidence>
<proteinExistence type="inferred from homology"/>
<feature type="coiled-coil region" evidence="2">
    <location>
        <begin position="159"/>
        <end position="200"/>
    </location>
</feature>
<keyword evidence="7" id="KW-1185">Reference proteome</keyword>
<dbReference type="PANTHER" id="PTHR30386:SF24">
    <property type="entry name" value="MULTIDRUG RESISTANCE EFFLUX PUMP"/>
    <property type="match status" value="1"/>
</dbReference>
<feature type="coiled-coil region" evidence="2">
    <location>
        <begin position="100"/>
        <end position="134"/>
    </location>
</feature>
<protein>
    <submittedName>
        <fullName evidence="6">HlyD family secretion protein</fullName>
    </submittedName>
</protein>
<dbReference type="SUPFAM" id="SSF111369">
    <property type="entry name" value="HlyD-like secretion proteins"/>
    <property type="match status" value="2"/>
</dbReference>
<reference evidence="6 7" key="1">
    <citation type="submission" date="2024-02" db="EMBL/GenBank/DDBJ databases">
        <title>Bacteria isolated from the canopy kelp, Nereocystis luetkeana.</title>
        <authorList>
            <person name="Pfister C.A."/>
            <person name="Younker I.T."/>
            <person name="Light S.H."/>
        </authorList>
    </citation>
    <scope>NUCLEOTIDE SEQUENCE [LARGE SCALE GENOMIC DNA]</scope>
    <source>
        <strain evidence="6 7">TI.5.07</strain>
    </source>
</reference>
<dbReference type="Gene3D" id="1.10.287.470">
    <property type="entry name" value="Helix hairpin bin"/>
    <property type="match status" value="2"/>
</dbReference>
<dbReference type="Gene3D" id="2.40.30.170">
    <property type="match status" value="1"/>
</dbReference>
<dbReference type="Proteomes" id="UP001378242">
    <property type="component" value="Unassembled WGS sequence"/>
</dbReference>
<dbReference type="Gene3D" id="2.40.50.100">
    <property type="match status" value="1"/>
</dbReference>
<evidence type="ECO:0000259" key="3">
    <source>
        <dbReference type="Pfam" id="PF25876"/>
    </source>
</evidence>
<evidence type="ECO:0000259" key="5">
    <source>
        <dbReference type="Pfam" id="PF25954"/>
    </source>
</evidence>
<evidence type="ECO:0000256" key="2">
    <source>
        <dbReference type="SAM" id="Coils"/>
    </source>
</evidence>
<dbReference type="InterPro" id="IPR058792">
    <property type="entry name" value="Beta-barrel_RND_2"/>
</dbReference>
<dbReference type="Pfam" id="PF25876">
    <property type="entry name" value="HH_MFP_RND"/>
    <property type="match status" value="1"/>
</dbReference>
<evidence type="ECO:0000256" key="1">
    <source>
        <dbReference type="ARBA" id="ARBA00009477"/>
    </source>
</evidence>
<organism evidence="6 7">
    <name type="scientific">Cobetia marina</name>
    <name type="common">Deleya marina</name>
    <dbReference type="NCBI Taxonomy" id="28258"/>
    <lineage>
        <taxon>Bacteria</taxon>
        <taxon>Pseudomonadati</taxon>
        <taxon>Pseudomonadota</taxon>
        <taxon>Gammaproteobacteria</taxon>
        <taxon>Oceanospirillales</taxon>
        <taxon>Halomonadaceae</taxon>
        <taxon>Cobetia</taxon>
    </lineage>
</organism>
<evidence type="ECO:0000259" key="4">
    <source>
        <dbReference type="Pfam" id="PF25917"/>
    </source>
</evidence>
<name>A0ABU9GFX6_COBMA</name>
<dbReference type="Pfam" id="PF25917">
    <property type="entry name" value="BSH_RND"/>
    <property type="match status" value="1"/>
</dbReference>
<dbReference type="EMBL" id="JBAKAP010000011">
    <property type="protein sequence ID" value="MEL0617377.1"/>
    <property type="molecule type" value="Genomic_DNA"/>
</dbReference>
<feature type="domain" description="Multidrug resistance protein MdtA-like barrel-sandwich hybrid" evidence="4">
    <location>
        <begin position="47"/>
        <end position="237"/>
    </location>
</feature>
<dbReference type="InterPro" id="IPR058625">
    <property type="entry name" value="MdtA-like_BSH"/>
</dbReference>
<dbReference type="RefSeq" id="WP_077378610.1">
    <property type="nucleotide sequence ID" value="NZ_CP017114.1"/>
</dbReference>
<dbReference type="GeneID" id="43179368"/>
<dbReference type="PANTHER" id="PTHR30386">
    <property type="entry name" value="MEMBRANE FUSION SUBUNIT OF EMRAB-TOLC MULTIDRUG EFFLUX PUMP"/>
    <property type="match status" value="1"/>
</dbReference>
<comment type="caution">
    <text evidence="6">The sequence shown here is derived from an EMBL/GenBank/DDBJ whole genome shotgun (WGS) entry which is preliminary data.</text>
</comment>
<feature type="domain" description="CusB-like beta-barrel" evidence="5">
    <location>
        <begin position="249"/>
        <end position="290"/>
    </location>
</feature>
<dbReference type="InterPro" id="IPR050739">
    <property type="entry name" value="MFP"/>
</dbReference>
<evidence type="ECO:0000313" key="6">
    <source>
        <dbReference type="EMBL" id="MEL0617377.1"/>
    </source>
</evidence>
<feature type="domain" description="Multidrug resistance protein MdtA-like alpha-helical hairpin" evidence="3">
    <location>
        <begin position="115"/>
        <end position="181"/>
    </location>
</feature>
<dbReference type="InterPro" id="IPR058624">
    <property type="entry name" value="MdtA-like_HH"/>
</dbReference>
<comment type="similarity">
    <text evidence="1">Belongs to the membrane fusion protein (MFP) (TC 8.A.1) family.</text>
</comment>
<keyword evidence="2" id="KW-0175">Coiled coil</keyword>
<sequence length="387" mass="41259">MNKAGKGAVALLVVAGVIAGGVMGVEWWQVGRFMQETDNAYVRTDSVPVRSEITARVTRMLVHDNQPVKKGQLLVQLDDGDARANLDQASAALDKARTGEVQAERQLDLQSAKIDEAKAALASAKAERDQAALHLKRSRSLESRSYASRQSLEDDQVTLRTAEASVAQQQASLVSARQQLEVYKAQLDSARAEVVSAAADLAYARHQLEKTSIRAPQNGVVGNRSVEVGTMASASLTLMQLVPVESAYVVANYKETQTERMRVGQPVHLEVDAYPDIEFEGVVDSLAPATGTEFSLLPTDNATGNFNKIVQRVPVRIRLTGPEAALPRLRAGLSVVPSIDTRELPETGTYAASVTAPVTAAVTAPVMAPDSVQAASDVAATAEHGAQ</sequence>